<sequence length="549" mass="62187">MSHKYLESITENVTQLFDLPEDYILWILNEKFYPRYVPVLIFISINIVIGIIGNGLVVSVFYFQMRRSSANIFIMWLATVDLCMCLFGMPFELFDLRFPLMYGYSIPCKAFRYIEFTLAALSCTILVSVAIDRYFAIRNPLKKFSRKKAKVIVSIDIGISLLIAIPAAFVFGERQVPTSTPNIYGSDCSYSDAIKGTKFALAFHIYLLGILILFSIILIGIYISLGREIFHWRRSIIGELVVWKGKLSDNSEEDSSESCSMIQSRNNSKKNFSSETENERQDVYENIILEIVSEVDTNNGSCIRENGDTLSDPVTKCNTLSPEIKCLQNQDVLPQIQEGTVNQAYTGTISKNEVHRDQSHSVLNETKIKDSICEHRDETVANNSFKSVICSNANPVMDSPKESIGNKRQISVKQRLQDCRTNRSMSGLAELSVNDYSTGGDVRKRSLKKVRMQRMTFIFLVVTAVFILSYLPYVCVELISVLGIYVDENSSLAAVGVLEILRKTPYINNVANPFIYALFTPEFRIGCIQLFWPNMKLKRKRSLSKASSA</sequence>
<keyword evidence="7 8" id="KW-0807">Transducer</keyword>
<keyword evidence="6 8" id="KW-0675">Receptor</keyword>
<feature type="transmembrane region" description="Helical" evidence="10">
    <location>
        <begin position="514"/>
        <end position="532"/>
    </location>
</feature>
<feature type="transmembrane region" description="Helical" evidence="10">
    <location>
        <begin position="70"/>
        <end position="91"/>
    </location>
</feature>
<evidence type="ECO:0000259" key="11">
    <source>
        <dbReference type="PROSITE" id="PS50262"/>
    </source>
</evidence>
<dbReference type="CDD" id="cd00637">
    <property type="entry name" value="7tm_classA_rhodopsin-like"/>
    <property type="match status" value="1"/>
</dbReference>
<evidence type="ECO:0000256" key="6">
    <source>
        <dbReference type="ARBA" id="ARBA00023170"/>
    </source>
</evidence>
<keyword evidence="5 10" id="KW-0472">Membrane</keyword>
<dbReference type="PROSITE" id="PS50262">
    <property type="entry name" value="G_PROTEIN_RECEP_F1_2"/>
    <property type="match status" value="1"/>
</dbReference>
<evidence type="ECO:0000256" key="3">
    <source>
        <dbReference type="ARBA" id="ARBA00022989"/>
    </source>
</evidence>
<organism evidence="12 13">
    <name type="scientific">Sinanodonta woodiana</name>
    <name type="common">Chinese pond mussel</name>
    <name type="synonym">Anodonta woodiana</name>
    <dbReference type="NCBI Taxonomy" id="1069815"/>
    <lineage>
        <taxon>Eukaryota</taxon>
        <taxon>Metazoa</taxon>
        <taxon>Spiralia</taxon>
        <taxon>Lophotrochozoa</taxon>
        <taxon>Mollusca</taxon>
        <taxon>Bivalvia</taxon>
        <taxon>Autobranchia</taxon>
        <taxon>Heteroconchia</taxon>
        <taxon>Palaeoheterodonta</taxon>
        <taxon>Unionida</taxon>
        <taxon>Unionoidea</taxon>
        <taxon>Unionidae</taxon>
        <taxon>Unioninae</taxon>
        <taxon>Sinanodonta</taxon>
    </lineage>
</organism>
<dbReference type="PANTHER" id="PTHR45695">
    <property type="entry name" value="LEUCOKININ RECEPTOR-RELATED"/>
    <property type="match status" value="1"/>
</dbReference>
<feature type="transmembrane region" description="Helical" evidence="10">
    <location>
        <begin position="111"/>
        <end position="131"/>
    </location>
</feature>
<dbReference type="GO" id="GO:0004930">
    <property type="term" value="F:G protein-coupled receptor activity"/>
    <property type="evidence" value="ECO:0007669"/>
    <property type="project" value="UniProtKB-KW"/>
</dbReference>
<evidence type="ECO:0000256" key="5">
    <source>
        <dbReference type="ARBA" id="ARBA00023136"/>
    </source>
</evidence>
<evidence type="ECO:0000256" key="8">
    <source>
        <dbReference type="RuleBase" id="RU000688"/>
    </source>
</evidence>
<reference evidence="12 13" key="1">
    <citation type="submission" date="2024-11" db="EMBL/GenBank/DDBJ databases">
        <title>Chromosome-level genome assembly of the freshwater bivalve Anodonta woodiana.</title>
        <authorList>
            <person name="Chen X."/>
        </authorList>
    </citation>
    <scope>NUCLEOTIDE SEQUENCE [LARGE SCALE GENOMIC DNA]</scope>
    <source>
        <strain evidence="12">MN2024</strain>
        <tissue evidence="12">Gills</tissue>
    </source>
</reference>
<accession>A0ABD3XKE5</accession>
<feature type="transmembrane region" description="Helical" evidence="10">
    <location>
        <begin position="457"/>
        <end position="486"/>
    </location>
</feature>
<comment type="subcellular location">
    <subcellularLocation>
        <location evidence="1">Membrane</location>
        <topology evidence="1">Multi-pass membrane protein</topology>
    </subcellularLocation>
</comment>
<comment type="similarity">
    <text evidence="8">Belongs to the G-protein coupled receptor 1 family.</text>
</comment>
<feature type="transmembrane region" description="Helical" evidence="10">
    <location>
        <begin position="205"/>
        <end position="225"/>
    </location>
</feature>
<evidence type="ECO:0000313" key="12">
    <source>
        <dbReference type="EMBL" id="KAL3885473.1"/>
    </source>
</evidence>
<feature type="transmembrane region" description="Helical" evidence="10">
    <location>
        <begin position="151"/>
        <end position="171"/>
    </location>
</feature>
<dbReference type="GO" id="GO:0016020">
    <property type="term" value="C:membrane"/>
    <property type="evidence" value="ECO:0007669"/>
    <property type="project" value="UniProtKB-SubCell"/>
</dbReference>
<keyword evidence="13" id="KW-1185">Reference proteome</keyword>
<dbReference type="PANTHER" id="PTHR45695:SF9">
    <property type="entry name" value="LEUCOKININ RECEPTOR"/>
    <property type="match status" value="1"/>
</dbReference>
<keyword evidence="2 8" id="KW-0812">Transmembrane</keyword>
<dbReference type="InterPro" id="IPR000276">
    <property type="entry name" value="GPCR_Rhodpsn"/>
</dbReference>
<gene>
    <name evidence="12" type="ORF">ACJMK2_025529</name>
</gene>
<dbReference type="AlphaFoldDB" id="A0ABD3XKE5"/>
<keyword evidence="3 10" id="KW-1133">Transmembrane helix</keyword>
<keyword evidence="4 8" id="KW-0297">G-protein coupled receptor</keyword>
<dbReference type="InterPro" id="IPR017452">
    <property type="entry name" value="GPCR_Rhodpsn_7TM"/>
</dbReference>
<protein>
    <recommendedName>
        <fullName evidence="11">G-protein coupled receptors family 1 profile domain-containing protein</fullName>
    </recommendedName>
</protein>
<dbReference type="Gene3D" id="1.20.1070.10">
    <property type="entry name" value="Rhodopsin 7-helix transmembrane proteins"/>
    <property type="match status" value="2"/>
</dbReference>
<dbReference type="PRINTS" id="PR00237">
    <property type="entry name" value="GPCRRHODOPSN"/>
</dbReference>
<evidence type="ECO:0000256" key="10">
    <source>
        <dbReference type="SAM" id="Phobius"/>
    </source>
</evidence>
<dbReference type="Pfam" id="PF00001">
    <property type="entry name" value="7tm_1"/>
    <property type="match status" value="1"/>
</dbReference>
<dbReference type="PROSITE" id="PS00237">
    <property type="entry name" value="G_PROTEIN_RECEP_F1_1"/>
    <property type="match status" value="1"/>
</dbReference>
<feature type="region of interest" description="Disordered" evidence="9">
    <location>
        <begin position="249"/>
        <end position="278"/>
    </location>
</feature>
<name>A0ABD3XKE5_SINWO</name>
<evidence type="ECO:0000313" key="13">
    <source>
        <dbReference type="Proteomes" id="UP001634394"/>
    </source>
</evidence>
<dbReference type="Proteomes" id="UP001634394">
    <property type="component" value="Unassembled WGS sequence"/>
</dbReference>
<evidence type="ECO:0000256" key="2">
    <source>
        <dbReference type="ARBA" id="ARBA00022692"/>
    </source>
</evidence>
<feature type="transmembrane region" description="Helical" evidence="10">
    <location>
        <begin position="36"/>
        <end position="63"/>
    </location>
</feature>
<comment type="caution">
    <text evidence="12">The sequence shown here is derived from an EMBL/GenBank/DDBJ whole genome shotgun (WGS) entry which is preliminary data.</text>
</comment>
<feature type="compositionally biased region" description="Polar residues" evidence="9">
    <location>
        <begin position="261"/>
        <end position="275"/>
    </location>
</feature>
<evidence type="ECO:0000256" key="9">
    <source>
        <dbReference type="SAM" id="MobiDB-lite"/>
    </source>
</evidence>
<evidence type="ECO:0000256" key="1">
    <source>
        <dbReference type="ARBA" id="ARBA00004141"/>
    </source>
</evidence>
<feature type="domain" description="G-protein coupled receptors family 1 profile" evidence="11">
    <location>
        <begin position="53"/>
        <end position="516"/>
    </location>
</feature>
<evidence type="ECO:0000256" key="7">
    <source>
        <dbReference type="ARBA" id="ARBA00023224"/>
    </source>
</evidence>
<proteinExistence type="inferred from homology"/>
<evidence type="ECO:0000256" key="4">
    <source>
        <dbReference type="ARBA" id="ARBA00023040"/>
    </source>
</evidence>
<dbReference type="EMBL" id="JBJQND010000002">
    <property type="protein sequence ID" value="KAL3885473.1"/>
    <property type="molecule type" value="Genomic_DNA"/>
</dbReference>
<dbReference type="SUPFAM" id="SSF81321">
    <property type="entry name" value="Family A G protein-coupled receptor-like"/>
    <property type="match status" value="1"/>
</dbReference>